<evidence type="ECO:0000313" key="2">
    <source>
        <dbReference type="Proteomes" id="UP001055811"/>
    </source>
</evidence>
<gene>
    <name evidence="1" type="ORF">L2E82_41259</name>
</gene>
<comment type="caution">
    <text evidence="1">The sequence shown here is derived from an EMBL/GenBank/DDBJ whole genome shotgun (WGS) entry which is preliminary data.</text>
</comment>
<dbReference type="EMBL" id="CM042015">
    <property type="protein sequence ID" value="KAI3711283.1"/>
    <property type="molecule type" value="Genomic_DNA"/>
</dbReference>
<reference evidence="1 2" key="2">
    <citation type="journal article" date="2022" name="Mol. Ecol. Resour.">
        <title>The genomes of chicory, endive, great burdock and yacon provide insights into Asteraceae paleo-polyploidization history and plant inulin production.</title>
        <authorList>
            <person name="Fan W."/>
            <person name="Wang S."/>
            <person name="Wang H."/>
            <person name="Wang A."/>
            <person name="Jiang F."/>
            <person name="Liu H."/>
            <person name="Zhao H."/>
            <person name="Xu D."/>
            <person name="Zhang Y."/>
        </authorList>
    </citation>
    <scope>NUCLEOTIDE SEQUENCE [LARGE SCALE GENOMIC DNA]</scope>
    <source>
        <strain evidence="2">cv. Punajuju</strain>
        <tissue evidence="1">Leaves</tissue>
    </source>
</reference>
<keyword evidence="2" id="KW-1185">Reference proteome</keyword>
<name>A0ACB9AN73_CICIN</name>
<reference evidence="2" key="1">
    <citation type="journal article" date="2022" name="Mol. Ecol. Resour.">
        <title>The genomes of chicory, endive, great burdock and yacon provide insights into Asteraceae palaeo-polyploidization history and plant inulin production.</title>
        <authorList>
            <person name="Fan W."/>
            <person name="Wang S."/>
            <person name="Wang H."/>
            <person name="Wang A."/>
            <person name="Jiang F."/>
            <person name="Liu H."/>
            <person name="Zhao H."/>
            <person name="Xu D."/>
            <person name="Zhang Y."/>
        </authorList>
    </citation>
    <scope>NUCLEOTIDE SEQUENCE [LARGE SCALE GENOMIC DNA]</scope>
    <source>
        <strain evidence="2">cv. Punajuju</strain>
    </source>
</reference>
<accession>A0ACB9AN73</accession>
<dbReference type="Proteomes" id="UP001055811">
    <property type="component" value="Linkage Group LG07"/>
</dbReference>
<protein>
    <submittedName>
        <fullName evidence="1">Uncharacterized protein</fullName>
    </submittedName>
</protein>
<sequence length="428" mass="48642">MATSLKVAVIGAGLAGLTAARELQRESHQVVVFEKFHRLGGTWAYDPRVESDLLGVDPNRDIVHGSLYYSMRTNLPRELMSFTDFKFSEKVYCDPRKFPCHDEVLKFLEDFASTFELTKLIRFNTVVTEVEVVDSEILTKFVVESKTNGVHSVEVFDAVVVCNGHNTEPQLPTDIPGIETWSKNQMHSHNYRVPAPFLDQIVVIIGSGPSATDLSREIATVAKEVHMSSRSALVNTPKLVKCNNLWQHSKINYISADGTMTFQDGVSVEADIILYCTGYKYHVPFLKTNGMVCVRDKRIGPLYKHVFPPRLAPRLSFVGIPEKGFTFLTMELQSRWIANALSRKVLLPSEDEMLSDVDEYYQEMEEKGLQENHTHSLVKKPQYLEFLYAQSGMVMEKQIKDVIEYFTHCYVMAGFDGYMDAFLEKYGI</sequence>
<evidence type="ECO:0000313" key="1">
    <source>
        <dbReference type="EMBL" id="KAI3711283.1"/>
    </source>
</evidence>
<proteinExistence type="predicted"/>
<organism evidence="1 2">
    <name type="scientific">Cichorium intybus</name>
    <name type="common">Chicory</name>
    <dbReference type="NCBI Taxonomy" id="13427"/>
    <lineage>
        <taxon>Eukaryota</taxon>
        <taxon>Viridiplantae</taxon>
        <taxon>Streptophyta</taxon>
        <taxon>Embryophyta</taxon>
        <taxon>Tracheophyta</taxon>
        <taxon>Spermatophyta</taxon>
        <taxon>Magnoliopsida</taxon>
        <taxon>eudicotyledons</taxon>
        <taxon>Gunneridae</taxon>
        <taxon>Pentapetalae</taxon>
        <taxon>asterids</taxon>
        <taxon>campanulids</taxon>
        <taxon>Asterales</taxon>
        <taxon>Asteraceae</taxon>
        <taxon>Cichorioideae</taxon>
        <taxon>Cichorieae</taxon>
        <taxon>Cichoriinae</taxon>
        <taxon>Cichorium</taxon>
    </lineage>
</organism>